<comment type="caution">
    <text evidence="1">The sequence shown here is derived from an EMBL/GenBank/DDBJ whole genome shotgun (WGS) entry which is preliminary data.</text>
</comment>
<reference evidence="1" key="1">
    <citation type="submission" date="2023-03" db="EMBL/GenBank/DDBJ databases">
        <title>Massive genome expansion in bonnet fungi (Mycena s.s.) driven by repeated elements and novel gene families across ecological guilds.</title>
        <authorList>
            <consortium name="Lawrence Berkeley National Laboratory"/>
            <person name="Harder C.B."/>
            <person name="Miyauchi S."/>
            <person name="Viragh M."/>
            <person name="Kuo A."/>
            <person name="Thoen E."/>
            <person name="Andreopoulos B."/>
            <person name="Lu D."/>
            <person name="Skrede I."/>
            <person name="Drula E."/>
            <person name="Henrissat B."/>
            <person name="Morin E."/>
            <person name="Kohler A."/>
            <person name="Barry K."/>
            <person name="LaButti K."/>
            <person name="Morin E."/>
            <person name="Salamov A."/>
            <person name="Lipzen A."/>
            <person name="Mereny Z."/>
            <person name="Hegedus B."/>
            <person name="Baldrian P."/>
            <person name="Stursova M."/>
            <person name="Weitz H."/>
            <person name="Taylor A."/>
            <person name="Grigoriev I.V."/>
            <person name="Nagy L.G."/>
            <person name="Martin F."/>
            <person name="Kauserud H."/>
        </authorList>
    </citation>
    <scope>NUCLEOTIDE SEQUENCE</scope>
    <source>
        <strain evidence="1">CBHHK182m</strain>
    </source>
</reference>
<protein>
    <recommendedName>
        <fullName evidence="3">F-box domain-containing protein</fullName>
    </recommendedName>
</protein>
<proteinExistence type="predicted"/>
<name>A0AAD7HAL3_9AGAR</name>
<evidence type="ECO:0000313" key="2">
    <source>
        <dbReference type="Proteomes" id="UP001215598"/>
    </source>
</evidence>
<organism evidence="1 2">
    <name type="scientific">Mycena metata</name>
    <dbReference type="NCBI Taxonomy" id="1033252"/>
    <lineage>
        <taxon>Eukaryota</taxon>
        <taxon>Fungi</taxon>
        <taxon>Dikarya</taxon>
        <taxon>Basidiomycota</taxon>
        <taxon>Agaricomycotina</taxon>
        <taxon>Agaricomycetes</taxon>
        <taxon>Agaricomycetidae</taxon>
        <taxon>Agaricales</taxon>
        <taxon>Marasmiineae</taxon>
        <taxon>Mycenaceae</taxon>
        <taxon>Mycena</taxon>
    </lineage>
</organism>
<dbReference type="AlphaFoldDB" id="A0AAD7HAL3"/>
<gene>
    <name evidence="1" type="ORF">B0H16DRAFT_1476967</name>
</gene>
<dbReference type="Proteomes" id="UP001215598">
    <property type="component" value="Unassembled WGS sequence"/>
</dbReference>
<accession>A0AAD7HAL3</accession>
<dbReference type="EMBL" id="JARKIB010000297">
    <property type="protein sequence ID" value="KAJ7716068.1"/>
    <property type="molecule type" value="Genomic_DNA"/>
</dbReference>
<keyword evidence="2" id="KW-1185">Reference proteome</keyword>
<sequence>MALTSFPLLLKLPTETLNEIVSLQKIPELVQISRTSNLCHTLATRHLYACVSLLIDEQLERFVNSNSSGPRPYEHLEHIKTFSLELDFSPPLRPAYLTAIGWMISSRMINLRKLQLERPEKMLPLITLLRTVHLPRLQSLSMYFCPTSAPHIEPFIALHPALNSLTLRLDSLHLGYDPNLQPFAQLHLPELQYYDGTAHLLPVLHAPSLRVMHLGWHGPGCPSNFGPSGSYGPYGQVVLDADRSPGHLTAIKELKWSPGEQEEDDLIISIWEGLRCLRFVHFNGFQWMRDNKNAKHPLVRFIHN</sequence>
<evidence type="ECO:0000313" key="1">
    <source>
        <dbReference type="EMBL" id="KAJ7716068.1"/>
    </source>
</evidence>
<evidence type="ECO:0008006" key="3">
    <source>
        <dbReference type="Google" id="ProtNLM"/>
    </source>
</evidence>